<evidence type="ECO:0000256" key="4">
    <source>
        <dbReference type="ARBA" id="ARBA00022982"/>
    </source>
</evidence>
<dbReference type="GO" id="GO:0009055">
    <property type="term" value="F:electron transfer activity"/>
    <property type="evidence" value="ECO:0007669"/>
    <property type="project" value="InterPro"/>
</dbReference>
<feature type="binding site" description="covalent" evidence="6">
    <location>
        <position position="136"/>
    </location>
    <ligand>
        <name>heme c</name>
        <dbReference type="ChEBI" id="CHEBI:61717"/>
    </ligand>
</feature>
<comment type="PTM">
    <text evidence="6">Binds 1 heme c group covalently per subunit.</text>
</comment>
<sequence length="171" mass="18228">VLFSVFINKIHSFEKFIYHFICKIIVVRKIILPATLAVLSLATILGTGCKGGSSSGKTDDNATASSSAEDITQNPDYQKGMALIQKNDCLTCHTVSSTATGPSFVDIAKKYSAADIPVLADKIIKGGSGHWGQVPMTPHPDLAKEDAEQIVKYILLLKNQGGIAAALLRKA</sequence>
<protein>
    <submittedName>
        <fullName evidence="9">CAZy families CBM6 protein</fullName>
    </submittedName>
</protein>
<evidence type="ECO:0000256" key="2">
    <source>
        <dbReference type="ARBA" id="ARBA00022617"/>
    </source>
</evidence>
<evidence type="ECO:0000256" key="5">
    <source>
        <dbReference type="ARBA" id="ARBA00023004"/>
    </source>
</evidence>
<dbReference type="PRINTS" id="PR00606">
    <property type="entry name" value="CYTCHROMECID"/>
</dbReference>
<feature type="binding site" description="covalent" evidence="6">
    <location>
        <position position="89"/>
    </location>
    <ligand>
        <name>heme c</name>
        <dbReference type="ChEBI" id="CHEBI:61717"/>
    </ligand>
</feature>
<dbReference type="InterPro" id="IPR036909">
    <property type="entry name" value="Cyt_c-like_dom_sf"/>
</dbReference>
<keyword evidence="3 6" id="KW-0479">Metal-binding</keyword>
<dbReference type="InterPro" id="IPR009056">
    <property type="entry name" value="Cyt_c-like_dom"/>
</dbReference>
<dbReference type="GO" id="GO:0005506">
    <property type="term" value="F:iron ion binding"/>
    <property type="evidence" value="ECO:0007669"/>
    <property type="project" value="InterPro"/>
</dbReference>
<keyword evidence="5 6" id="KW-0408">Iron</keyword>
<keyword evidence="2 6" id="KW-0349">Heme</keyword>
<dbReference type="EMBL" id="KF124984">
    <property type="protein sequence ID" value="AIA92307.1"/>
    <property type="molecule type" value="Genomic_DNA"/>
</dbReference>
<keyword evidence="4" id="KW-0249">Electron transport</keyword>
<dbReference type="Gene3D" id="1.10.760.10">
    <property type="entry name" value="Cytochrome c-like domain"/>
    <property type="match status" value="1"/>
</dbReference>
<dbReference type="InterPro" id="IPR002324">
    <property type="entry name" value="Cyt_c_ID"/>
</dbReference>
<dbReference type="PROSITE" id="PS51007">
    <property type="entry name" value="CYTC"/>
    <property type="match status" value="1"/>
</dbReference>
<feature type="non-terminal residue" evidence="9">
    <location>
        <position position="1"/>
    </location>
</feature>
<feature type="binding site" description="covalent" evidence="6">
    <location>
        <position position="93"/>
    </location>
    <ligand>
        <name>heme c</name>
        <dbReference type="ChEBI" id="CHEBI:61717"/>
    </ligand>
</feature>
<dbReference type="Pfam" id="PF00034">
    <property type="entry name" value="Cytochrom_C"/>
    <property type="match status" value="1"/>
</dbReference>
<dbReference type="GO" id="GO:0020037">
    <property type="term" value="F:heme binding"/>
    <property type="evidence" value="ECO:0007669"/>
    <property type="project" value="InterPro"/>
</dbReference>
<accession>A0A060CBH9</accession>
<keyword evidence="1" id="KW-0813">Transport</keyword>
<name>A0A060CBH9_9BACT</name>
<proteinExistence type="predicted"/>
<dbReference type="SUPFAM" id="SSF46626">
    <property type="entry name" value="Cytochrome c"/>
    <property type="match status" value="1"/>
</dbReference>
<evidence type="ECO:0000256" key="3">
    <source>
        <dbReference type="ARBA" id="ARBA00022723"/>
    </source>
</evidence>
<dbReference type="AlphaFoldDB" id="A0A060CBH9"/>
<evidence type="ECO:0000256" key="6">
    <source>
        <dbReference type="PIRSR" id="PIRSR602324-1"/>
    </source>
</evidence>
<evidence type="ECO:0000313" key="9">
    <source>
        <dbReference type="EMBL" id="AIA92307.1"/>
    </source>
</evidence>
<evidence type="ECO:0000256" key="1">
    <source>
        <dbReference type="ARBA" id="ARBA00022448"/>
    </source>
</evidence>
<feature type="compositionally biased region" description="Polar residues" evidence="7">
    <location>
        <begin position="61"/>
        <end position="73"/>
    </location>
</feature>
<reference evidence="9" key="1">
    <citation type="journal article" date="2013" name="Environ. Microbiol.">
        <title>Seasonally variable intestinal metagenomes of the red palm weevil (Rhynchophorus ferrugineus).</title>
        <authorList>
            <person name="Jia S."/>
            <person name="Zhang X."/>
            <person name="Zhang G."/>
            <person name="Yin A."/>
            <person name="Zhang S."/>
            <person name="Li F."/>
            <person name="Wang L."/>
            <person name="Zhao D."/>
            <person name="Yun Q."/>
            <person name="Tala"/>
            <person name="Wang J."/>
            <person name="Sun G."/>
            <person name="Baabdullah M."/>
            <person name="Yu X."/>
            <person name="Hu S."/>
            <person name="Al-Mssallem I.S."/>
            <person name="Yu J."/>
        </authorList>
    </citation>
    <scope>NUCLEOTIDE SEQUENCE</scope>
</reference>
<organism evidence="9">
    <name type="scientific">uncultured Leadbetterella sp</name>
    <dbReference type="NCBI Taxonomy" id="543029"/>
    <lineage>
        <taxon>Bacteria</taxon>
        <taxon>Pseudomonadati</taxon>
        <taxon>Bacteroidota</taxon>
        <taxon>Cytophagia</taxon>
        <taxon>Cytophagales</taxon>
        <taxon>Leadbetterellaceae</taxon>
        <taxon>Leadbetterella</taxon>
        <taxon>environmental samples</taxon>
    </lineage>
</organism>
<feature type="region of interest" description="Disordered" evidence="7">
    <location>
        <begin position="49"/>
        <end position="73"/>
    </location>
</feature>
<feature type="domain" description="Cytochrome c" evidence="8">
    <location>
        <begin position="75"/>
        <end position="158"/>
    </location>
</feature>
<evidence type="ECO:0000259" key="8">
    <source>
        <dbReference type="PROSITE" id="PS51007"/>
    </source>
</evidence>
<evidence type="ECO:0000256" key="7">
    <source>
        <dbReference type="SAM" id="MobiDB-lite"/>
    </source>
</evidence>